<dbReference type="PIRSF" id="PIRSF001221">
    <property type="entry name" value="Amidase_fungi"/>
    <property type="match status" value="1"/>
</dbReference>
<name>A0A821WSF8_9NEOP</name>
<feature type="domain" description="Amidase" evidence="2">
    <location>
        <begin position="68"/>
        <end position="503"/>
    </location>
</feature>
<dbReference type="Gene3D" id="3.90.1300.10">
    <property type="entry name" value="Amidase signature (AS) domain"/>
    <property type="match status" value="1"/>
</dbReference>
<dbReference type="Pfam" id="PF01425">
    <property type="entry name" value="Amidase"/>
    <property type="match status" value="1"/>
</dbReference>
<organism evidence="3 4">
    <name type="scientific">Pieris macdunnoughi</name>
    <dbReference type="NCBI Taxonomy" id="345717"/>
    <lineage>
        <taxon>Eukaryota</taxon>
        <taxon>Metazoa</taxon>
        <taxon>Ecdysozoa</taxon>
        <taxon>Arthropoda</taxon>
        <taxon>Hexapoda</taxon>
        <taxon>Insecta</taxon>
        <taxon>Pterygota</taxon>
        <taxon>Neoptera</taxon>
        <taxon>Endopterygota</taxon>
        <taxon>Lepidoptera</taxon>
        <taxon>Glossata</taxon>
        <taxon>Ditrysia</taxon>
        <taxon>Papilionoidea</taxon>
        <taxon>Pieridae</taxon>
        <taxon>Pierinae</taxon>
        <taxon>Pieris</taxon>
    </lineage>
</organism>
<dbReference type="AlphaFoldDB" id="A0A821WSF8"/>
<dbReference type="PANTHER" id="PTHR43372:SF4">
    <property type="entry name" value="FATTY-ACID AMIDE HYDROLASE 2"/>
    <property type="match status" value="1"/>
</dbReference>
<dbReference type="InterPro" id="IPR036928">
    <property type="entry name" value="AS_sf"/>
</dbReference>
<keyword evidence="4" id="KW-1185">Reference proteome</keyword>
<protein>
    <recommendedName>
        <fullName evidence="2">Amidase domain-containing protein</fullName>
    </recommendedName>
</protein>
<feature type="active site" description="Charge relay system" evidence="1">
    <location>
        <position position="205"/>
    </location>
</feature>
<feature type="active site" description="Acyl-ester intermediate" evidence="1">
    <location>
        <position position="229"/>
    </location>
</feature>
<evidence type="ECO:0000259" key="2">
    <source>
        <dbReference type="Pfam" id="PF01425"/>
    </source>
</evidence>
<reference evidence="3" key="1">
    <citation type="submission" date="2021-02" db="EMBL/GenBank/DDBJ databases">
        <authorList>
            <person name="Steward A R."/>
        </authorList>
    </citation>
    <scope>NUCLEOTIDE SEQUENCE</scope>
</reference>
<feature type="active site" description="Charge relay system" evidence="1">
    <location>
        <position position="130"/>
    </location>
</feature>
<dbReference type="PANTHER" id="PTHR43372">
    <property type="entry name" value="FATTY-ACID AMIDE HYDROLASE"/>
    <property type="match status" value="1"/>
</dbReference>
<dbReference type="OrthoDB" id="6428749at2759"/>
<evidence type="ECO:0000313" key="3">
    <source>
        <dbReference type="EMBL" id="CAF4931043.1"/>
    </source>
</evidence>
<evidence type="ECO:0000256" key="1">
    <source>
        <dbReference type="PIRSR" id="PIRSR001221-1"/>
    </source>
</evidence>
<comment type="caution">
    <text evidence="3">The sequence shown here is derived from an EMBL/GenBank/DDBJ whole genome shotgun (WGS) entry which is preliminary data.</text>
</comment>
<dbReference type="InterPro" id="IPR023631">
    <property type="entry name" value="Amidase_dom"/>
</dbReference>
<accession>A0A821WSF8</accession>
<dbReference type="EMBL" id="CAJOBZ010000062">
    <property type="protein sequence ID" value="CAF4931043.1"/>
    <property type="molecule type" value="Genomic_DNA"/>
</dbReference>
<dbReference type="SUPFAM" id="SSF75304">
    <property type="entry name" value="Amidase signature (AS) enzymes"/>
    <property type="match status" value="1"/>
</dbReference>
<gene>
    <name evidence="3" type="ORF">PMACD_LOCUS13867</name>
</gene>
<dbReference type="InterPro" id="IPR052739">
    <property type="entry name" value="FAAH2"/>
</dbReference>
<dbReference type="GO" id="GO:0012505">
    <property type="term" value="C:endomembrane system"/>
    <property type="evidence" value="ECO:0007669"/>
    <property type="project" value="TreeGrafter"/>
</dbReference>
<proteinExistence type="predicted"/>
<evidence type="ECO:0000313" key="4">
    <source>
        <dbReference type="Proteomes" id="UP000663880"/>
    </source>
</evidence>
<sequence>MDVDIPTPFSAKLLNVIRKCLLGTFTLFASLFAVCRRKRIPVISEDILKLPAIEVARKIRYREITSAEVVRTCIKRIKEVNLTLNCFVCDRFELALQEASDIDALIQSGIKSTDQLHAEKPFLGVPFTTKDSICVKGLPATCGIYSKRNNIATEDAEVIRLLREKGAVIIGLTNVPELCLWWETYNTIYGRTNNPYDTARMVGGSSGGEGALQAAGGSIFGIGSDIGGSIRMPGYFNGVFGHKATRKTVSNQGNFPPVTHEAEDACLAMGPLTRFAVDLKPILKILCKNPKDLKLDTPVEVGKLNVYYQVNINAPLTDAVDFEIEAALLKVVDYFKLKFNTNAQERDIKLLKQSTNIWFASIATDTSPVSLILENPNRCKVFGEIFKNTFGCSKNTIVPLLLGLFKDIDLNGEEYRTFKELGERLESLFKNLLGDDGIFLFPTHPTAALYHNESLFRAFNFTYTSVINSLGFPSTTVPLGLNRKGLPIGIQVVANHYNDRLCLAVAEELEKAFGGWIEPQRKMP</sequence>
<dbReference type="Proteomes" id="UP000663880">
    <property type="component" value="Unassembled WGS sequence"/>
</dbReference>